<feature type="region of interest" description="Disordered" evidence="8">
    <location>
        <begin position="828"/>
        <end position="847"/>
    </location>
</feature>
<feature type="transmembrane region" description="Helical" evidence="7">
    <location>
        <begin position="224"/>
        <end position="242"/>
    </location>
</feature>
<feature type="region of interest" description="Disordered" evidence="8">
    <location>
        <begin position="966"/>
        <end position="992"/>
    </location>
</feature>
<dbReference type="Proteomes" id="UP001283361">
    <property type="component" value="Unassembled WGS sequence"/>
</dbReference>
<keyword evidence="4 7" id="KW-0812">Transmembrane</keyword>
<feature type="transmembrane region" description="Helical" evidence="7">
    <location>
        <begin position="280"/>
        <end position="299"/>
    </location>
</feature>
<evidence type="ECO:0000256" key="2">
    <source>
        <dbReference type="ARBA" id="ARBA00008789"/>
    </source>
</evidence>
<evidence type="ECO:0000256" key="3">
    <source>
        <dbReference type="ARBA" id="ARBA00022475"/>
    </source>
</evidence>
<feature type="transmembrane region" description="Helical" evidence="7">
    <location>
        <begin position="249"/>
        <end position="268"/>
    </location>
</feature>
<evidence type="ECO:0000256" key="4">
    <source>
        <dbReference type="ARBA" id="ARBA00022692"/>
    </source>
</evidence>
<evidence type="ECO:0000256" key="6">
    <source>
        <dbReference type="ARBA" id="ARBA00023136"/>
    </source>
</evidence>
<dbReference type="GO" id="GO:0005886">
    <property type="term" value="C:plasma membrane"/>
    <property type="evidence" value="ECO:0007669"/>
    <property type="project" value="UniProtKB-SubCell"/>
</dbReference>
<dbReference type="PANTHER" id="PTHR16024">
    <property type="entry name" value="XK-RELATED PROTEIN"/>
    <property type="match status" value="1"/>
</dbReference>
<feature type="region of interest" description="Disordered" evidence="8">
    <location>
        <begin position="863"/>
        <end position="916"/>
    </location>
</feature>
<gene>
    <name evidence="9" type="ORF">RRG08_055983</name>
</gene>
<dbReference type="AlphaFoldDB" id="A0AAE1DY19"/>
<feature type="region of interest" description="Disordered" evidence="8">
    <location>
        <begin position="721"/>
        <end position="788"/>
    </location>
</feature>
<feature type="transmembrane region" description="Helical" evidence="7">
    <location>
        <begin position="48"/>
        <end position="69"/>
    </location>
</feature>
<evidence type="ECO:0000256" key="7">
    <source>
        <dbReference type="RuleBase" id="RU910716"/>
    </source>
</evidence>
<feature type="transmembrane region" description="Helical" evidence="7">
    <location>
        <begin position="311"/>
        <end position="330"/>
    </location>
</feature>
<evidence type="ECO:0000256" key="8">
    <source>
        <dbReference type="SAM" id="MobiDB-lite"/>
    </source>
</evidence>
<keyword evidence="6 7" id="KW-0472">Membrane</keyword>
<accession>A0AAE1DY19</accession>
<dbReference type="InterPro" id="IPR050895">
    <property type="entry name" value="XK-related_scramblase"/>
</dbReference>
<feature type="compositionally biased region" description="Polar residues" evidence="8">
    <location>
        <begin position="968"/>
        <end position="978"/>
    </location>
</feature>
<comment type="caution">
    <text evidence="9">The sequence shown here is derived from an EMBL/GenBank/DDBJ whole genome shotgun (WGS) entry which is preliminary data.</text>
</comment>
<feature type="region of interest" description="Disordered" evidence="8">
    <location>
        <begin position="439"/>
        <end position="526"/>
    </location>
</feature>
<name>A0AAE1DY19_9GAST</name>
<feature type="compositionally biased region" description="Polar residues" evidence="8">
    <location>
        <begin position="1016"/>
        <end position="1027"/>
    </location>
</feature>
<dbReference type="Pfam" id="PF09815">
    <property type="entry name" value="XK-related"/>
    <property type="match status" value="1"/>
</dbReference>
<feature type="compositionally biased region" description="Basic and acidic residues" evidence="8">
    <location>
        <begin position="724"/>
        <end position="742"/>
    </location>
</feature>
<proteinExistence type="inferred from homology"/>
<feature type="region of interest" description="Disordered" evidence="8">
    <location>
        <begin position="1010"/>
        <end position="1038"/>
    </location>
</feature>
<feature type="transmembrane region" description="Helical" evidence="7">
    <location>
        <begin position="12"/>
        <end position="36"/>
    </location>
</feature>
<comment type="subcellular location">
    <subcellularLocation>
        <location evidence="1">Cell membrane</location>
        <topology evidence="1">Multi-pass membrane protein</topology>
    </subcellularLocation>
    <subcellularLocation>
        <location evidence="7">Membrane</location>
        <topology evidence="7">Multi-pass membrane protein</topology>
    </subcellularLocation>
</comment>
<feature type="compositionally biased region" description="Polar residues" evidence="8">
    <location>
        <begin position="555"/>
        <end position="572"/>
    </location>
</feature>
<feature type="compositionally biased region" description="Basic residues" evidence="8">
    <location>
        <begin position="477"/>
        <end position="495"/>
    </location>
</feature>
<comment type="similarity">
    <text evidence="2 7">Belongs to the XK family.</text>
</comment>
<dbReference type="EMBL" id="JAWDGP010001872">
    <property type="protein sequence ID" value="KAK3787261.1"/>
    <property type="molecule type" value="Genomic_DNA"/>
</dbReference>
<feature type="compositionally biased region" description="Polar residues" evidence="8">
    <location>
        <begin position="828"/>
        <end position="846"/>
    </location>
</feature>
<feature type="compositionally biased region" description="Basic residues" evidence="8">
    <location>
        <begin position="760"/>
        <end position="771"/>
    </location>
</feature>
<keyword evidence="5 7" id="KW-1133">Transmembrane helix</keyword>
<keyword evidence="3" id="KW-1003">Cell membrane</keyword>
<organism evidence="9 10">
    <name type="scientific">Elysia crispata</name>
    <name type="common">lettuce slug</name>
    <dbReference type="NCBI Taxonomy" id="231223"/>
    <lineage>
        <taxon>Eukaryota</taxon>
        <taxon>Metazoa</taxon>
        <taxon>Spiralia</taxon>
        <taxon>Lophotrochozoa</taxon>
        <taxon>Mollusca</taxon>
        <taxon>Gastropoda</taxon>
        <taxon>Heterobranchia</taxon>
        <taxon>Euthyneura</taxon>
        <taxon>Panpulmonata</taxon>
        <taxon>Sacoglossa</taxon>
        <taxon>Placobranchoidea</taxon>
        <taxon>Plakobranchidae</taxon>
        <taxon>Elysia</taxon>
    </lineage>
</organism>
<dbReference type="PANTHER" id="PTHR16024:SF4">
    <property type="entry name" value="XK-RELATED PROTEIN"/>
    <property type="match status" value="1"/>
</dbReference>
<feature type="transmembrane region" description="Helical" evidence="7">
    <location>
        <begin position="118"/>
        <end position="139"/>
    </location>
</feature>
<feature type="transmembrane region" description="Helical" evidence="7">
    <location>
        <begin position="151"/>
        <end position="169"/>
    </location>
</feature>
<feature type="region of interest" description="Disordered" evidence="8">
    <location>
        <begin position="549"/>
        <end position="574"/>
    </location>
</feature>
<feature type="compositionally biased region" description="Polar residues" evidence="8">
    <location>
        <begin position="445"/>
        <end position="464"/>
    </location>
</feature>
<keyword evidence="10" id="KW-1185">Reference proteome</keyword>
<evidence type="ECO:0000256" key="1">
    <source>
        <dbReference type="ARBA" id="ARBA00004651"/>
    </source>
</evidence>
<evidence type="ECO:0000256" key="5">
    <source>
        <dbReference type="ARBA" id="ARBA00022989"/>
    </source>
</evidence>
<evidence type="ECO:0000313" key="9">
    <source>
        <dbReference type="EMBL" id="KAK3787261.1"/>
    </source>
</evidence>
<dbReference type="InterPro" id="IPR018629">
    <property type="entry name" value="XK-rel"/>
</dbReference>
<reference evidence="9" key="1">
    <citation type="journal article" date="2023" name="G3 (Bethesda)">
        <title>A reference genome for the long-term kleptoplast-retaining sea slug Elysia crispata morphotype clarki.</title>
        <authorList>
            <person name="Eastman K.E."/>
            <person name="Pendleton A.L."/>
            <person name="Shaikh M.A."/>
            <person name="Suttiyut T."/>
            <person name="Ogas R."/>
            <person name="Tomko P."/>
            <person name="Gavelis G."/>
            <person name="Widhalm J.R."/>
            <person name="Wisecaver J.H."/>
        </authorList>
    </citation>
    <scope>NUCLEOTIDE SEQUENCE</scope>
    <source>
        <strain evidence="9">ECLA1</strain>
    </source>
</reference>
<sequence>MTSAELSPRFVVFVVVSLLTHLLELAASGLLCHVIMRQDDLRSPWFSLAAGLLIIPLVAVQLASAVFLLRRKGEAATGCETTTTAVLHILQLGFISRHFAVLQEAPMTSKRAEISEMLLLRLAYAFTSGCTLCLLQTYLILRGSHDTSWTWAVSLAGSITLLSVTWSLATYRRALPECGLDLSLVTLPGTLLKMLWRAGEVLARLLAIGLFASLYTHWIFLVLGLHWVAMLACVCVPAMTSLDWRSTECFRRAATCFMTSFAYIFAFLNTSGENAVFRYTFFYVMLFLENTTLVAVWLVQSSSQDLSRNSPFVVVAAISFTTSIIAMIIYHKFFHIPLDEKTEEDSVAPNSFGPCGNTSCVTCKQSSASSSATTHPPIPPRPGVSGNWLNQYQSAVYCGQYYKHTVQDSLLDSISDLNSTITVSSNHARLQQKLASIDDEVKAQDSGSSNSRQRSIVLQQQQPRSAAASKEDTTKAKSPKSKWRKRSPTKKRDKTKKTDSDVISSTTDADHSEDSASPKRPVWLPSGDSTFANQLLTYSLENFDTADTADDERSSVATGNQNYDKATPSSLSPHEILTSLRTGNNKLVSNQSGAAFQSTGDHHWYSDGYSTDITLDWPSQLHKKLWGSGGLTGPHDAEADCYNCTECLHENTDLSSIMRSISPREPNAGCESKQHCYHKHHLHQKHRHLSETKISHIYQHQSPIISGCEEKASHFLKTTTGLERIQEQQRLRTHKETRENVHGRSPRLSSPASDPSYGPKSKKKHSPRRKQYISAGRPDKSTSHASNPQVQAVTVNPSHLPQNGASSQDNLEFKQNERLGTELLQTSGHSQVNTDFGGVDNSSAKTSDPRFTVRVMTASNGDSIAGSEKAIPPEDGKKHRAFKSSPTDVKGDVSEEVSVTNAPRLRNESAQCKDNAVQVSNLDKAEIPSESAPGSARLQSHSTANISEVIYENIWQTEQVHLSKRSRISSNKTVNINDSAGPRPGHNKHRTQGSVYKDAWYVCSESEDSALPPEALSSSVDGFTASDNDSDASVEIVI</sequence>
<protein>
    <recommendedName>
        <fullName evidence="7">XK-related protein</fullName>
    </recommendedName>
</protein>
<feature type="compositionally biased region" description="Basic and acidic residues" evidence="8">
    <location>
        <begin position="508"/>
        <end position="517"/>
    </location>
</feature>
<evidence type="ECO:0000313" key="10">
    <source>
        <dbReference type="Proteomes" id="UP001283361"/>
    </source>
</evidence>